<sequence length="265" mass="30097">MKKIIFSLILSINALFAKNIVILEPSSIEIIFMLEAQDSIAAIAKTQSSDIWPQEEVAKLASIGTYIKPNLEKIVEINPDLVLVSYHSSSIINDLDRFNIKHEMIQANSIDDIYKNIIKIGKFVVKEKESKKIIDDFQNRINALKFDKLKDKKALFFYSATNLLSFGKDTLPDSIFKIMGIKNIASKLKGSNPIVSPEYLLEENPDFMLVVSNGNVDDFLKQYPILRHTNAVKNNKIFIINGSSLLRGTPRIINEIEKIYSEFIK</sequence>
<gene>
    <name evidence="2" type="ORF">CQ405_01450</name>
</gene>
<name>A0A2P8R3Z7_9BACT</name>
<dbReference type="OrthoDB" id="9787830at2"/>
<dbReference type="PANTHER" id="PTHR30535:SF34">
    <property type="entry name" value="MOLYBDATE-BINDING PROTEIN MOLA"/>
    <property type="match status" value="1"/>
</dbReference>
<comment type="caution">
    <text evidence="2">The sequence shown here is derived from an EMBL/GenBank/DDBJ whole genome shotgun (WGS) entry which is preliminary data.</text>
</comment>
<dbReference type="Proteomes" id="UP000240535">
    <property type="component" value="Unassembled WGS sequence"/>
</dbReference>
<reference evidence="3" key="1">
    <citation type="submission" date="2017-10" db="EMBL/GenBank/DDBJ databases">
        <title>Campylobacter species from seals.</title>
        <authorList>
            <person name="Gilbert M.J."/>
            <person name="Zomer A.L."/>
            <person name="Timmerman A.J."/>
            <person name="Duim B."/>
            <person name="Wagenaar J.A."/>
        </authorList>
    </citation>
    <scope>NUCLEOTIDE SEQUENCE [LARGE SCALE GENOMIC DNA]</scope>
    <source>
        <strain evidence="3">17S00004-5</strain>
    </source>
</reference>
<evidence type="ECO:0000259" key="1">
    <source>
        <dbReference type="PROSITE" id="PS50983"/>
    </source>
</evidence>
<keyword evidence="3" id="KW-1185">Reference proteome</keyword>
<dbReference type="InterPro" id="IPR050902">
    <property type="entry name" value="ABC_Transporter_SBP"/>
</dbReference>
<feature type="domain" description="Fe/B12 periplasmic-binding" evidence="1">
    <location>
        <begin position="19"/>
        <end position="265"/>
    </location>
</feature>
<dbReference type="Pfam" id="PF01497">
    <property type="entry name" value="Peripla_BP_2"/>
    <property type="match status" value="1"/>
</dbReference>
<dbReference type="SUPFAM" id="SSF53807">
    <property type="entry name" value="Helical backbone' metal receptor"/>
    <property type="match status" value="1"/>
</dbReference>
<proteinExistence type="predicted"/>
<dbReference type="PANTHER" id="PTHR30535">
    <property type="entry name" value="VITAMIN B12-BINDING PROTEIN"/>
    <property type="match status" value="1"/>
</dbReference>
<dbReference type="Gene3D" id="3.40.50.1980">
    <property type="entry name" value="Nitrogenase molybdenum iron protein domain"/>
    <property type="match status" value="2"/>
</dbReference>
<evidence type="ECO:0000313" key="2">
    <source>
        <dbReference type="EMBL" id="PSM53237.1"/>
    </source>
</evidence>
<accession>A0A2P8R3Z7</accession>
<protein>
    <submittedName>
        <fullName evidence="2">Hemin ABC transporter substrate-binding protein</fullName>
    </submittedName>
</protein>
<dbReference type="AlphaFoldDB" id="A0A2P8R3Z7"/>
<organism evidence="2 3">
    <name type="scientific">Campylobacter blaseri</name>
    <dbReference type="NCBI Taxonomy" id="2042961"/>
    <lineage>
        <taxon>Bacteria</taxon>
        <taxon>Pseudomonadati</taxon>
        <taxon>Campylobacterota</taxon>
        <taxon>Epsilonproteobacteria</taxon>
        <taxon>Campylobacterales</taxon>
        <taxon>Campylobacteraceae</taxon>
        <taxon>Campylobacter</taxon>
    </lineage>
</organism>
<dbReference type="EMBL" id="PDHH01000001">
    <property type="protein sequence ID" value="PSM53237.1"/>
    <property type="molecule type" value="Genomic_DNA"/>
</dbReference>
<dbReference type="RefSeq" id="WP_106869830.1">
    <property type="nucleotide sequence ID" value="NZ_CP053841.1"/>
</dbReference>
<evidence type="ECO:0000313" key="3">
    <source>
        <dbReference type="Proteomes" id="UP000240535"/>
    </source>
</evidence>
<dbReference type="InterPro" id="IPR002491">
    <property type="entry name" value="ABC_transptr_periplasmic_BD"/>
</dbReference>
<dbReference type="PROSITE" id="PS50983">
    <property type="entry name" value="FE_B12_PBP"/>
    <property type="match status" value="1"/>
</dbReference>